<feature type="transmembrane region" description="Helical" evidence="1">
    <location>
        <begin position="115"/>
        <end position="137"/>
    </location>
</feature>
<feature type="transmembrane region" description="Helical" evidence="1">
    <location>
        <begin position="202"/>
        <end position="217"/>
    </location>
</feature>
<dbReference type="InterPro" id="IPR051533">
    <property type="entry name" value="WaaL-like"/>
</dbReference>
<evidence type="ECO:0000256" key="1">
    <source>
        <dbReference type="SAM" id="Phobius"/>
    </source>
</evidence>
<dbReference type="PANTHER" id="PTHR37422">
    <property type="entry name" value="TEICHURONIC ACID BIOSYNTHESIS PROTEIN TUAE"/>
    <property type="match status" value="1"/>
</dbReference>
<dbReference type="Proteomes" id="UP000199159">
    <property type="component" value="Unassembled WGS sequence"/>
</dbReference>
<organism evidence="2 3">
    <name type="scientific">Litchfieldia salsa</name>
    <dbReference type="NCBI Taxonomy" id="930152"/>
    <lineage>
        <taxon>Bacteria</taxon>
        <taxon>Bacillati</taxon>
        <taxon>Bacillota</taxon>
        <taxon>Bacilli</taxon>
        <taxon>Bacillales</taxon>
        <taxon>Bacillaceae</taxon>
        <taxon>Litchfieldia</taxon>
    </lineage>
</organism>
<keyword evidence="3" id="KW-1185">Reference proteome</keyword>
<dbReference type="EMBL" id="FNJU01000009">
    <property type="protein sequence ID" value="SDP86353.1"/>
    <property type="molecule type" value="Genomic_DNA"/>
</dbReference>
<feature type="transmembrane region" description="Helical" evidence="1">
    <location>
        <begin position="301"/>
        <end position="327"/>
    </location>
</feature>
<feature type="transmembrane region" description="Helical" evidence="1">
    <location>
        <begin position="229"/>
        <end position="251"/>
    </location>
</feature>
<feature type="transmembrane region" description="Helical" evidence="1">
    <location>
        <begin position="5"/>
        <end position="23"/>
    </location>
</feature>
<feature type="transmembrane region" description="Helical" evidence="1">
    <location>
        <begin position="85"/>
        <end position="103"/>
    </location>
</feature>
<dbReference type="AlphaFoldDB" id="A0A1H0W711"/>
<evidence type="ECO:0000313" key="3">
    <source>
        <dbReference type="Proteomes" id="UP000199159"/>
    </source>
</evidence>
<dbReference type="PANTHER" id="PTHR37422:SF17">
    <property type="entry name" value="O-ANTIGEN LIGASE"/>
    <property type="match status" value="1"/>
</dbReference>
<feature type="transmembrane region" description="Helical" evidence="1">
    <location>
        <begin position="271"/>
        <end position="289"/>
    </location>
</feature>
<feature type="transmembrane region" description="Helical" evidence="1">
    <location>
        <begin position="29"/>
        <end position="46"/>
    </location>
</feature>
<sequence length="387" mass="45102">MYLIMAFLLGISFYFGNILLPLSGLNIPVFYTEILILVLTMYYLIVTKRALVDKYTIVIFILIFIHSVTLFITQDFVRALEGVKTYLFLFVIYYSINNFLMHLNQKKIFKFINTFEFTFFLFAIFGIYKIVISNNLYSTNTIYMYKSYFILPFGSSNYISQIMLFFTITFLISALNNRKIIYYLFSTLGITSLFLLNSRSAILSLIITILIFFITSVRKMRFNLKASVLFSLVVISLFIVGKETVFFTLILDRFNSESSNILSRLNQYNDIINYIFNNGIIKFFIGNGMGTEKSIFSDGLLIHNILLKLIFSIGLLGILLYAIYYYFFLSDLLLVSREETELKKYFYSIIALGISSFVEPVLYTSFIEYFLVIYLALVSTLKRKLVQ</sequence>
<feature type="transmembrane region" description="Helical" evidence="1">
    <location>
        <begin position="180"/>
        <end position="196"/>
    </location>
</feature>
<reference evidence="3" key="1">
    <citation type="submission" date="2016-10" db="EMBL/GenBank/DDBJ databases">
        <authorList>
            <person name="Varghese N."/>
            <person name="Submissions S."/>
        </authorList>
    </citation>
    <scope>NUCLEOTIDE SEQUENCE [LARGE SCALE GENOMIC DNA]</scope>
    <source>
        <strain evidence="3">IBRC-M10078</strain>
    </source>
</reference>
<accession>A0A1H0W711</accession>
<dbReference type="STRING" id="930152.SAMN05216565_109128"/>
<keyword evidence="1" id="KW-0472">Membrane</keyword>
<gene>
    <name evidence="2" type="ORF">SAMN05216565_109128</name>
</gene>
<feature type="transmembrane region" description="Helical" evidence="1">
    <location>
        <begin position="149"/>
        <end position="173"/>
    </location>
</feature>
<name>A0A1H0W711_9BACI</name>
<feature type="transmembrane region" description="Helical" evidence="1">
    <location>
        <begin position="347"/>
        <end position="377"/>
    </location>
</feature>
<keyword evidence="1" id="KW-1133">Transmembrane helix</keyword>
<protein>
    <submittedName>
        <fullName evidence="2">Uncharacterized protein</fullName>
    </submittedName>
</protein>
<proteinExistence type="predicted"/>
<evidence type="ECO:0000313" key="2">
    <source>
        <dbReference type="EMBL" id="SDP86353.1"/>
    </source>
</evidence>
<keyword evidence="1" id="KW-0812">Transmembrane</keyword>
<feature type="transmembrane region" description="Helical" evidence="1">
    <location>
        <begin position="55"/>
        <end position="73"/>
    </location>
</feature>